<protein>
    <submittedName>
        <fullName evidence="2">Uncharacterized protein</fullName>
    </submittedName>
</protein>
<dbReference type="Proteomes" id="UP000007842">
    <property type="component" value="Plasmid pSCATT"/>
</dbReference>
<dbReference type="HOGENOM" id="CLU_2792090_0_0_11"/>
<geneLocation type="plasmid" evidence="2 3">
    <name>pSCATT</name>
</geneLocation>
<name>G8XHL5_STREN</name>
<sequence>MVMAPVTAGHGVAWIGDTHSTPPLPEAPGCSQFPHTRRIGPMRGRRPCGVGKMSPWRTPRRSTGWSGR</sequence>
<dbReference type="AlphaFoldDB" id="G8XHL5"/>
<accession>G8XHL5</accession>
<dbReference type="EMBL" id="CP003229">
    <property type="protein sequence ID" value="AEW99852.1"/>
    <property type="molecule type" value="Genomic_DNA"/>
</dbReference>
<dbReference type="KEGG" id="scy:SCATT_p16590"/>
<gene>
    <name evidence="2" type="ordered locus">SCATT_p16590</name>
</gene>
<feature type="region of interest" description="Disordered" evidence="1">
    <location>
        <begin position="17"/>
        <end position="68"/>
    </location>
</feature>
<evidence type="ECO:0000313" key="3">
    <source>
        <dbReference type="Proteomes" id="UP000007842"/>
    </source>
</evidence>
<evidence type="ECO:0000256" key="1">
    <source>
        <dbReference type="SAM" id="MobiDB-lite"/>
    </source>
</evidence>
<dbReference type="PATRIC" id="fig|1003195.29.peg.7455"/>
<evidence type="ECO:0000313" key="2">
    <source>
        <dbReference type="EMBL" id="AEW99852.1"/>
    </source>
</evidence>
<feature type="compositionally biased region" description="Basic residues" evidence="1">
    <location>
        <begin position="35"/>
        <end position="46"/>
    </location>
</feature>
<keyword evidence="3" id="KW-1185">Reference proteome</keyword>
<reference evidence="3" key="1">
    <citation type="submission" date="2011-12" db="EMBL/GenBank/DDBJ databases">
        <title>Complete genome sequence of Streptomyces cattleya strain DSM 46488.</title>
        <authorList>
            <person name="Ou H.-Y."/>
            <person name="Li P."/>
            <person name="Zhao C."/>
            <person name="O'Hagan D."/>
            <person name="Deng Z."/>
        </authorList>
    </citation>
    <scope>NUCLEOTIDE SEQUENCE [LARGE SCALE GENOMIC DNA]</scope>
    <source>
        <strain evidence="3">ATCC 35852 / DSM 46488 / JCM 4925 / NBRC 14057 / NRRL 8057</strain>
        <plasmid evidence="3">Plasmid pSCATT</plasmid>
    </source>
</reference>
<proteinExistence type="predicted"/>
<keyword evidence="2" id="KW-0614">Plasmid</keyword>
<organism evidence="2 3">
    <name type="scientific">Streptantibioticus cattleyicolor (strain ATCC 35852 / DSM 46488 / JCM 4925 / NBRC 14057 / NRRL 8057)</name>
    <name type="common">Streptomyces cattleya</name>
    <dbReference type="NCBI Taxonomy" id="1003195"/>
    <lineage>
        <taxon>Bacteria</taxon>
        <taxon>Bacillati</taxon>
        <taxon>Actinomycetota</taxon>
        <taxon>Actinomycetes</taxon>
        <taxon>Kitasatosporales</taxon>
        <taxon>Streptomycetaceae</taxon>
        <taxon>Streptantibioticus</taxon>
    </lineage>
</organism>